<evidence type="ECO:0000256" key="1">
    <source>
        <dbReference type="SAM" id="Phobius"/>
    </source>
</evidence>
<dbReference type="Proteomes" id="UP001556631">
    <property type="component" value="Unassembled WGS sequence"/>
</dbReference>
<keyword evidence="1" id="KW-1133">Transmembrane helix</keyword>
<dbReference type="Pfam" id="PF11303">
    <property type="entry name" value="DUF3105"/>
    <property type="match status" value="1"/>
</dbReference>
<name>A0ABV3T4Q8_9ACTN</name>
<comment type="caution">
    <text evidence="2">The sequence shown here is derived from an EMBL/GenBank/DDBJ whole genome shotgun (WGS) entry which is preliminary data.</text>
</comment>
<accession>A0ABV3T4Q8</accession>
<keyword evidence="1" id="KW-0472">Membrane</keyword>
<reference evidence="2 3" key="1">
    <citation type="submission" date="2024-07" db="EMBL/GenBank/DDBJ databases">
        <authorList>
            <person name="Lee S."/>
            <person name="Kang M."/>
        </authorList>
    </citation>
    <scope>NUCLEOTIDE SEQUENCE [LARGE SCALE GENOMIC DNA]</scope>
    <source>
        <strain evidence="2 3">DS6</strain>
    </source>
</reference>
<dbReference type="InterPro" id="IPR021454">
    <property type="entry name" value="DUF3105"/>
</dbReference>
<feature type="non-terminal residue" evidence="2">
    <location>
        <position position="243"/>
    </location>
</feature>
<sequence>MAKKSAKSDRRAVIDDIRKKQRGAERARGMAIIAVCVAVALIIVGIAAFHPIKDAIQTSAYNSELLQDIGDSPSAAGCQKIVEIKADGNQQHIPTGQQQIYTTAPPAFGPHWNEANVAPVAMGRKFYTAEDRPELEALVHNLEHGYTLLWYDDTVSGAELNEIRAIGKKFEGTTDFRRKFIAVPWTKADETETTKGRKPTLDWPKGTHIAFTHWSAGGVSYLQPAETRPGLIEAIATTPGVVP</sequence>
<gene>
    <name evidence="2" type="ORF">AB3X52_19280</name>
</gene>
<evidence type="ECO:0000313" key="3">
    <source>
        <dbReference type="Proteomes" id="UP001556631"/>
    </source>
</evidence>
<organism evidence="2 3">
    <name type="scientific">Nocardioides eburneus</name>
    <dbReference type="NCBI Taxonomy" id="3231482"/>
    <lineage>
        <taxon>Bacteria</taxon>
        <taxon>Bacillati</taxon>
        <taxon>Actinomycetota</taxon>
        <taxon>Actinomycetes</taxon>
        <taxon>Propionibacteriales</taxon>
        <taxon>Nocardioidaceae</taxon>
        <taxon>Nocardioides</taxon>
    </lineage>
</organism>
<protein>
    <submittedName>
        <fullName evidence="2">DUF3105 domain-containing protein</fullName>
    </submittedName>
</protein>
<proteinExistence type="predicted"/>
<dbReference type="EMBL" id="JBFPJR010000064">
    <property type="protein sequence ID" value="MEX0429765.1"/>
    <property type="molecule type" value="Genomic_DNA"/>
</dbReference>
<dbReference type="RefSeq" id="WP_367995731.1">
    <property type="nucleotide sequence ID" value="NZ_JBFPJR010000064.1"/>
</dbReference>
<feature type="transmembrane region" description="Helical" evidence="1">
    <location>
        <begin position="29"/>
        <end position="49"/>
    </location>
</feature>
<keyword evidence="1" id="KW-0812">Transmembrane</keyword>
<keyword evidence="3" id="KW-1185">Reference proteome</keyword>
<evidence type="ECO:0000313" key="2">
    <source>
        <dbReference type="EMBL" id="MEX0429765.1"/>
    </source>
</evidence>